<dbReference type="FunFam" id="1.10.8.110:FF:000001">
    <property type="entry name" value="Photosystem I reaction center subunit III"/>
    <property type="match status" value="1"/>
</dbReference>
<keyword evidence="5" id="KW-0812">Transmembrane</keyword>
<dbReference type="SUPFAM" id="SSF81536">
    <property type="entry name" value="Subunit III of photosystem I reaction centre, PsaF"/>
    <property type="match status" value="1"/>
</dbReference>
<evidence type="ECO:0000256" key="6">
    <source>
        <dbReference type="SAM" id="SignalP"/>
    </source>
</evidence>
<comment type="function">
    <text evidence="4">Participates in efficiency of electron transfer from plastocyanin to P700 (or cytochrome c553 in algae and cyanobacteria). This plastocyanin-docking protein contributes to the specific association of plastocyanin to PSI.</text>
</comment>
<geneLocation type="plastid" evidence="7"/>
<proteinExistence type="inferred from homology"/>
<dbReference type="Pfam" id="PF02507">
    <property type="entry name" value="PSI_PsaF"/>
    <property type="match status" value="1"/>
</dbReference>
<dbReference type="InterPro" id="IPR003666">
    <property type="entry name" value="PSI_PsaF"/>
</dbReference>
<dbReference type="EMBL" id="KJ624065">
    <property type="protein sequence ID" value="AIB04140.2"/>
    <property type="molecule type" value="Genomic_DNA"/>
</dbReference>
<evidence type="ECO:0000313" key="7">
    <source>
        <dbReference type="EMBL" id="AIB04140.2"/>
    </source>
</evidence>
<organism evidence="7">
    <name type="scientific">Trachydiscus minutus</name>
    <dbReference type="NCBI Taxonomy" id="1032745"/>
    <lineage>
        <taxon>Eukaryota</taxon>
        <taxon>Sar</taxon>
        <taxon>Stramenopiles</taxon>
        <taxon>Ochrophyta</taxon>
        <taxon>Eustigmatophyceae</taxon>
        <taxon>Goniochloridales</taxon>
        <taxon>Goniochloridaceae</taxon>
        <taxon>Trachydiscus</taxon>
    </lineage>
</organism>
<dbReference type="AlphaFoldDB" id="A0A0D3M5K3"/>
<dbReference type="GO" id="GO:0015979">
    <property type="term" value="P:photosynthesis"/>
    <property type="evidence" value="ECO:0007669"/>
    <property type="project" value="UniProtKB-UniRule"/>
</dbReference>
<keyword evidence="2 4" id="KW-0602">Photosynthesis</keyword>
<comment type="similarity">
    <text evidence="1 4">Belongs to the PsaF family.</text>
</comment>
<keyword evidence="5" id="KW-0472">Membrane</keyword>
<sequence length="186" mass="20625">MVKSFIKALLIFGLPITITPSIAKAEIAGLTDCGQSEVFKKRLAKTVKKLEGRLKKYDEASAPRLAIQQQIEQTKKRFERYGSSNILCGNDGLPHLITDGRWSHAAEFILPSILFLYITGWIGWVGRKYLQLVSKTSNPTEKEIIIDVPLAASVMSTGFAWPVTAWNEFAKGELLASDDSITVSPR</sequence>
<dbReference type="PANTHER" id="PTHR34939:SF1">
    <property type="entry name" value="PHOTOSYSTEM I REACTION CENTER SUBUNIT III, CHLOROPLASTIC"/>
    <property type="match status" value="1"/>
</dbReference>
<keyword evidence="6" id="KW-0732">Signal</keyword>
<dbReference type="Gene3D" id="1.10.8.110">
    <property type="entry name" value="Photosystem I PsaF, reaction centre subunit III"/>
    <property type="match status" value="1"/>
</dbReference>
<keyword evidence="3 4" id="KW-0603">Photosystem I</keyword>
<evidence type="ECO:0000256" key="3">
    <source>
        <dbReference type="ARBA" id="ARBA00022836"/>
    </source>
</evidence>
<evidence type="ECO:0000256" key="1">
    <source>
        <dbReference type="ARBA" id="ARBA00008386"/>
    </source>
</evidence>
<reference evidence="7" key="1">
    <citation type="journal article" date="2015" name="Sci. Rep.">
        <title>Updating algal evolutionary relationships through plastid genome sequencing: did alveolate plastids emerge through endosymbiosis of an ochrophyte?</title>
        <authorList>
            <person name="Sevcikova T."/>
            <person name="Horak A."/>
            <person name="Klimes V."/>
            <person name="Zbrankova V."/>
            <person name="Demir-Hilton E."/>
            <person name="Sudek S."/>
            <person name="Jenkins J."/>
            <person name="Schmutz J."/>
            <person name="Pribyl P."/>
            <person name="Fousek J."/>
            <person name="Vlcek C."/>
            <person name="Lang B.F."/>
            <person name="Obornik M."/>
            <person name="Worden A.Z."/>
            <person name="Elias M."/>
        </authorList>
    </citation>
    <scope>NUCLEOTIDE SEQUENCE</scope>
</reference>
<dbReference type="PANTHER" id="PTHR34939">
    <property type="entry name" value="PHOTOSYSTEM I REACTION CENTER SUBUNIT III, CHLOROPLASTIC"/>
    <property type="match status" value="1"/>
</dbReference>
<name>A0A0D3M5K3_9STRA</name>
<accession>A0A0D3M5K3</accession>
<evidence type="ECO:0000256" key="2">
    <source>
        <dbReference type="ARBA" id="ARBA00022531"/>
    </source>
</evidence>
<feature type="transmembrane region" description="Helical" evidence="5">
    <location>
        <begin position="108"/>
        <end position="126"/>
    </location>
</feature>
<dbReference type="InterPro" id="IPR036577">
    <property type="entry name" value="PSI_PsaF_sf"/>
</dbReference>
<feature type="signal peptide" evidence="6">
    <location>
        <begin position="1"/>
        <end position="25"/>
    </location>
</feature>
<keyword evidence="5" id="KW-1133">Transmembrane helix</keyword>
<feature type="chain" id="PRO_5019373646" description="Photosystem I reaction center subunit III" evidence="6">
    <location>
        <begin position="26"/>
        <end position="186"/>
    </location>
</feature>
<gene>
    <name evidence="7" type="primary">psaF</name>
</gene>
<protein>
    <recommendedName>
        <fullName evidence="4">Photosystem I reaction center subunit III</fullName>
    </recommendedName>
    <alternativeName>
        <fullName evidence="4">PSI-F</fullName>
    </alternativeName>
</protein>
<evidence type="ECO:0000256" key="4">
    <source>
        <dbReference type="RuleBase" id="RU368107"/>
    </source>
</evidence>
<keyword evidence="7" id="KW-0934">Plastid</keyword>
<evidence type="ECO:0000256" key="5">
    <source>
        <dbReference type="SAM" id="Phobius"/>
    </source>
</evidence>
<dbReference type="GO" id="GO:0009538">
    <property type="term" value="C:photosystem I reaction center"/>
    <property type="evidence" value="ECO:0007669"/>
    <property type="project" value="UniProtKB-UniRule"/>
</dbReference>